<keyword evidence="6" id="KW-0800">Toxin</keyword>
<keyword evidence="9" id="KW-1185">Reference proteome</keyword>
<dbReference type="InterPro" id="IPR002716">
    <property type="entry name" value="PIN_dom"/>
</dbReference>
<evidence type="ECO:0000313" key="9">
    <source>
        <dbReference type="Proteomes" id="UP000526501"/>
    </source>
</evidence>
<dbReference type="SUPFAM" id="SSF88723">
    <property type="entry name" value="PIN domain-like"/>
    <property type="match status" value="1"/>
</dbReference>
<keyword evidence="3 6" id="KW-0479">Metal-binding</keyword>
<organism evidence="8 9">
    <name type="scientific">Pelagicoccus albus</name>
    <dbReference type="NCBI Taxonomy" id="415222"/>
    <lineage>
        <taxon>Bacteria</taxon>
        <taxon>Pseudomonadati</taxon>
        <taxon>Verrucomicrobiota</taxon>
        <taxon>Opitutia</taxon>
        <taxon>Puniceicoccales</taxon>
        <taxon>Pelagicoccaceae</taxon>
        <taxon>Pelagicoccus</taxon>
    </lineage>
</organism>
<dbReference type="CDD" id="cd09882">
    <property type="entry name" value="PIN_MtVapC3-like_start"/>
    <property type="match status" value="1"/>
</dbReference>
<keyword evidence="4 6" id="KW-0378">Hydrolase</keyword>
<sequence>MTIVDTSVWIDFLEGGEHWTKERLKEKLGDRESLLYTEMILLEIIQGIRSREGRERIENEFGTLVLAAQKRSTTMLAAEIYQELQRKGFRIRSIIDCLIAATAIETGATILHKDRDFEVIAGHYPIITEKK</sequence>
<evidence type="ECO:0000256" key="2">
    <source>
        <dbReference type="ARBA" id="ARBA00022722"/>
    </source>
</evidence>
<feature type="binding site" evidence="6">
    <location>
        <position position="5"/>
    </location>
    <ligand>
        <name>Mg(2+)</name>
        <dbReference type="ChEBI" id="CHEBI:18420"/>
    </ligand>
</feature>
<evidence type="ECO:0000256" key="1">
    <source>
        <dbReference type="ARBA" id="ARBA00022649"/>
    </source>
</evidence>
<dbReference type="Gene3D" id="3.40.50.1010">
    <property type="entry name" value="5'-nuclease"/>
    <property type="match status" value="1"/>
</dbReference>
<proteinExistence type="inferred from homology"/>
<dbReference type="InterPro" id="IPR029060">
    <property type="entry name" value="PIN-like_dom_sf"/>
</dbReference>
<dbReference type="InterPro" id="IPR022907">
    <property type="entry name" value="VapC_family"/>
</dbReference>
<comment type="function">
    <text evidence="6">Toxic component of a toxin-antitoxin (TA) system. An RNase.</text>
</comment>
<evidence type="ECO:0000256" key="3">
    <source>
        <dbReference type="ARBA" id="ARBA00022723"/>
    </source>
</evidence>
<evidence type="ECO:0000256" key="4">
    <source>
        <dbReference type="ARBA" id="ARBA00022801"/>
    </source>
</evidence>
<dbReference type="AlphaFoldDB" id="A0A7X1B8D7"/>
<evidence type="ECO:0000256" key="6">
    <source>
        <dbReference type="HAMAP-Rule" id="MF_00265"/>
    </source>
</evidence>
<dbReference type="PANTHER" id="PTHR42740:SF1">
    <property type="entry name" value="RIBONUCLEASE VAPC3"/>
    <property type="match status" value="1"/>
</dbReference>
<dbReference type="GO" id="GO:0000287">
    <property type="term" value="F:magnesium ion binding"/>
    <property type="evidence" value="ECO:0007669"/>
    <property type="project" value="UniProtKB-UniRule"/>
</dbReference>
<dbReference type="Proteomes" id="UP000526501">
    <property type="component" value="Unassembled WGS sequence"/>
</dbReference>
<keyword evidence="2 6" id="KW-0540">Nuclease</keyword>
<evidence type="ECO:0000313" key="8">
    <source>
        <dbReference type="EMBL" id="MBC2606298.1"/>
    </source>
</evidence>
<dbReference type="EMBL" id="JACHVC010000009">
    <property type="protein sequence ID" value="MBC2606298.1"/>
    <property type="molecule type" value="Genomic_DNA"/>
</dbReference>
<dbReference type="Pfam" id="PF01850">
    <property type="entry name" value="PIN"/>
    <property type="match status" value="1"/>
</dbReference>
<dbReference type="GO" id="GO:0016787">
    <property type="term" value="F:hydrolase activity"/>
    <property type="evidence" value="ECO:0007669"/>
    <property type="project" value="UniProtKB-KW"/>
</dbReference>
<comment type="cofactor">
    <cofactor evidence="6">
        <name>Mg(2+)</name>
        <dbReference type="ChEBI" id="CHEBI:18420"/>
    </cofactor>
</comment>
<protein>
    <recommendedName>
        <fullName evidence="6">Ribonuclease VapC</fullName>
        <shortName evidence="6">RNase VapC</shortName>
        <ecNumber evidence="6">3.1.-.-</ecNumber>
    </recommendedName>
    <alternativeName>
        <fullName evidence="6">Toxin VapC</fullName>
    </alternativeName>
</protein>
<keyword evidence="5 6" id="KW-0460">Magnesium</keyword>
<reference evidence="8 9" key="1">
    <citation type="submission" date="2020-07" db="EMBL/GenBank/DDBJ databases">
        <authorList>
            <person name="Feng X."/>
        </authorList>
    </citation>
    <scope>NUCLEOTIDE SEQUENCE [LARGE SCALE GENOMIC DNA]</scope>
    <source>
        <strain evidence="8 9">JCM23202</strain>
    </source>
</reference>
<dbReference type="InterPro" id="IPR051749">
    <property type="entry name" value="PINc/VapC_TA_RNase"/>
</dbReference>
<dbReference type="RefSeq" id="WP_185660188.1">
    <property type="nucleotide sequence ID" value="NZ_CAWPOO010000009.1"/>
</dbReference>
<dbReference type="PANTHER" id="PTHR42740">
    <property type="entry name" value="RIBONUCLEASE VAPC3"/>
    <property type="match status" value="1"/>
</dbReference>
<dbReference type="GO" id="GO:0004540">
    <property type="term" value="F:RNA nuclease activity"/>
    <property type="evidence" value="ECO:0007669"/>
    <property type="project" value="InterPro"/>
</dbReference>
<evidence type="ECO:0000259" key="7">
    <source>
        <dbReference type="Pfam" id="PF01850"/>
    </source>
</evidence>
<accession>A0A7X1B8D7</accession>
<feature type="binding site" evidence="6">
    <location>
        <position position="96"/>
    </location>
    <ligand>
        <name>Mg(2+)</name>
        <dbReference type="ChEBI" id="CHEBI:18420"/>
    </ligand>
</feature>
<gene>
    <name evidence="6" type="primary">vapC</name>
    <name evidence="8" type="ORF">H5P27_09580</name>
</gene>
<keyword evidence="1 6" id="KW-1277">Toxin-antitoxin system</keyword>
<dbReference type="HAMAP" id="MF_00265">
    <property type="entry name" value="VapC_Nob1"/>
    <property type="match status" value="1"/>
</dbReference>
<feature type="domain" description="PIN" evidence="7">
    <location>
        <begin position="3"/>
        <end position="121"/>
    </location>
</feature>
<dbReference type="EC" id="3.1.-.-" evidence="6"/>
<comment type="caution">
    <text evidence="8">The sequence shown here is derived from an EMBL/GenBank/DDBJ whole genome shotgun (WGS) entry which is preliminary data.</text>
</comment>
<dbReference type="GO" id="GO:0090729">
    <property type="term" value="F:toxin activity"/>
    <property type="evidence" value="ECO:0007669"/>
    <property type="project" value="UniProtKB-KW"/>
</dbReference>
<comment type="similarity">
    <text evidence="6">Belongs to the PINc/VapC protein family.</text>
</comment>
<evidence type="ECO:0000256" key="5">
    <source>
        <dbReference type="ARBA" id="ARBA00022842"/>
    </source>
</evidence>
<name>A0A7X1B8D7_9BACT</name>